<evidence type="ECO:0000313" key="4">
    <source>
        <dbReference type="Proteomes" id="UP001596074"/>
    </source>
</evidence>
<dbReference type="GO" id="GO:0016757">
    <property type="term" value="F:glycosyltransferase activity"/>
    <property type="evidence" value="ECO:0007669"/>
    <property type="project" value="UniProtKB-KW"/>
</dbReference>
<dbReference type="CDD" id="cd03801">
    <property type="entry name" value="GT4_PimA-like"/>
    <property type="match status" value="1"/>
</dbReference>
<dbReference type="PANTHER" id="PTHR46401:SF2">
    <property type="entry name" value="GLYCOSYLTRANSFERASE WBBK-RELATED"/>
    <property type="match status" value="1"/>
</dbReference>
<dbReference type="Pfam" id="PF00534">
    <property type="entry name" value="Glycos_transf_1"/>
    <property type="match status" value="1"/>
</dbReference>
<protein>
    <submittedName>
        <fullName evidence="3">Glycosyltransferase family 4 protein</fullName>
        <ecNumber evidence="3">2.4.-.-</ecNumber>
    </submittedName>
</protein>
<evidence type="ECO:0000313" key="3">
    <source>
        <dbReference type="EMBL" id="MFC5748727.1"/>
    </source>
</evidence>
<dbReference type="PANTHER" id="PTHR46401">
    <property type="entry name" value="GLYCOSYLTRANSFERASE WBBK-RELATED"/>
    <property type="match status" value="1"/>
</dbReference>
<keyword evidence="1 3" id="KW-0808">Transferase</keyword>
<keyword evidence="3" id="KW-0328">Glycosyltransferase</keyword>
<evidence type="ECO:0000256" key="1">
    <source>
        <dbReference type="ARBA" id="ARBA00022679"/>
    </source>
</evidence>
<dbReference type="EC" id="2.4.-.-" evidence="3"/>
<sequence>MHAVTALREIHPRDIHIVLPGDVDDPSVPSGGNVYDRRVCERLAAAGRTVRETAVPGAWPLPDGTARDALARALAALPDGSAVLLDGLVACGVPEVVVPEARRLALAVLVHLPLADEPGPSDLDERERATLRAAAAVVTTSPWASRRLIRHHGLDPARLHVAEPGTDPAPLAPSGGEGTRLLCVASLTPRKGHDLLVEALATVSDRPWTCEFVGPLRRDRAHADRIAGLVREYGLGRRVHVAGPLGGAALDEAYAAADLVVLPSRAETYGMVVAEALARGLPVLATSVGGVPGTLGRAPGGEIPGLLVPPRDVGELASALGRWLDDAELRHRLRGAALARRETLPAWDGTARRLAAVLDGLRAPVADGPGLREAR</sequence>
<organism evidence="3 4">
    <name type="scientific">Actinomadura rugatobispora</name>
    <dbReference type="NCBI Taxonomy" id="1994"/>
    <lineage>
        <taxon>Bacteria</taxon>
        <taxon>Bacillati</taxon>
        <taxon>Actinomycetota</taxon>
        <taxon>Actinomycetes</taxon>
        <taxon>Streptosporangiales</taxon>
        <taxon>Thermomonosporaceae</taxon>
        <taxon>Actinomadura</taxon>
    </lineage>
</organism>
<dbReference type="Proteomes" id="UP001596074">
    <property type="component" value="Unassembled WGS sequence"/>
</dbReference>
<keyword evidence="4" id="KW-1185">Reference proteome</keyword>
<feature type="domain" description="Glycosyl transferase family 1" evidence="2">
    <location>
        <begin position="180"/>
        <end position="337"/>
    </location>
</feature>
<gene>
    <name evidence="3" type="ORF">ACFPZN_24185</name>
</gene>
<comment type="caution">
    <text evidence="3">The sequence shown here is derived from an EMBL/GenBank/DDBJ whole genome shotgun (WGS) entry which is preliminary data.</text>
</comment>
<accession>A0ABW1A241</accession>
<name>A0ABW1A241_9ACTN</name>
<dbReference type="InterPro" id="IPR001296">
    <property type="entry name" value="Glyco_trans_1"/>
</dbReference>
<reference evidence="4" key="1">
    <citation type="journal article" date="2019" name="Int. J. Syst. Evol. Microbiol.">
        <title>The Global Catalogue of Microorganisms (GCM) 10K type strain sequencing project: providing services to taxonomists for standard genome sequencing and annotation.</title>
        <authorList>
            <consortium name="The Broad Institute Genomics Platform"/>
            <consortium name="The Broad Institute Genome Sequencing Center for Infectious Disease"/>
            <person name="Wu L."/>
            <person name="Ma J."/>
        </authorList>
    </citation>
    <scope>NUCLEOTIDE SEQUENCE [LARGE SCALE GENOMIC DNA]</scope>
    <source>
        <strain evidence="4">KCTC 42087</strain>
    </source>
</reference>
<dbReference type="Gene3D" id="3.40.50.2000">
    <property type="entry name" value="Glycogen Phosphorylase B"/>
    <property type="match status" value="2"/>
</dbReference>
<dbReference type="EMBL" id="JBHSON010000035">
    <property type="protein sequence ID" value="MFC5748727.1"/>
    <property type="molecule type" value="Genomic_DNA"/>
</dbReference>
<proteinExistence type="predicted"/>
<evidence type="ECO:0000259" key="2">
    <source>
        <dbReference type="Pfam" id="PF00534"/>
    </source>
</evidence>
<dbReference type="SUPFAM" id="SSF53756">
    <property type="entry name" value="UDP-Glycosyltransferase/glycogen phosphorylase"/>
    <property type="match status" value="1"/>
</dbReference>
<dbReference type="RefSeq" id="WP_378284406.1">
    <property type="nucleotide sequence ID" value="NZ_JBHSON010000035.1"/>
</dbReference>